<evidence type="ECO:0000256" key="1">
    <source>
        <dbReference type="ARBA" id="ARBA00004141"/>
    </source>
</evidence>
<dbReference type="AlphaFoldDB" id="A0A2C5YY53"/>
<dbReference type="EMBL" id="NJES01000400">
    <property type="protein sequence ID" value="PHH72686.1"/>
    <property type="molecule type" value="Genomic_DNA"/>
</dbReference>
<evidence type="ECO:0008006" key="10">
    <source>
        <dbReference type="Google" id="ProtNLM"/>
    </source>
</evidence>
<dbReference type="Pfam" id="PF06609">
    <property type="entry name" value="TRI12"/>
    <property type="match status" value="1"/>
</dbReference>
<dbReference type="PANTHER" id="PTHR23501:SF187">
    <property type="entry name" value="MAJOR FACILITATOR SUPERFAMILY (MFS) PROFILE DOMAIN-CONTAINING PROTEIN"/>
    <property type="match status" value="1"/>
</dbReference>
<evidence type="ECO:0000256" key="6">
    <source>
        <dbReference type="ARBA" id="ARBA00023180"/>
    </source>
</evidence>
<dbReference type="GO" id="GO:0022857">
    <property type="term" value="F:transmembrane transporter activity"/>
    <property type="evidence" value="ECO:0007669"/>
    <property type="project" value="InterPro"/>
</dbReference>
<keyword evidence="2" id="KW-0813">Transport</keyword>
<dbReference type="InterPro" id="IPR010573">
    <property type="entry name" value="MFS_Str1/Tri12-like"/>
</dbReference>
<feature type="transmembrane region" description="Helical" evidence="7">
    <location>
        <begin position="12"/>
        <end position="31"/>
    </location>
</feature>
<organism evidence="8 9">
    <name type="scientific">Ophiocordyceps camponoti-rufipedis</name>
    <dbReference type="NCBI Taxonomy" id="2004952"/>
    <lineage>
        <taxon>Eukaryota</taxon>
        <taxon>Fungi</taxon>
        <taxon>Dikarya</taxon>
        <taxon>Ascomycota</taxon>
        <taxon>Pezizomycotina</taxon>
        <taxon>Sordariomycetes</taxon>
        <taxon>Hypocreomycetidae</taxon>
        <taxon>Hypocreales</taxon>
        <taxon>Ophiocordycipitaceae</taxon>
        <taxon>Ophiocordyceps</taxon>
    </lineage>
</organism>
<keyword evidence="3 7" id="KW-0812">Transmembrane</keyword>
<dbReference type="Proteomes" id="UP000226431">
    <property type="component" value="Unassembled WGS sequence"/>
</dbReference>
<gene>
    <name evidence="8" type="ORF">CDD80_4371</name>
</gene>
<comment type="caution">
    <text evidence="8">The sequence shown here is derived from an EMBL/GenBank/DDBJ whole genome shotgun (WGS) entry which is preliminary data.</text>
</comment>
<feature type="transmembrane region" description="Helical" evidence="7">
    <location>
        <begin position="118"/>
        <end position="144"/>
    </location>
</feature>
<feature type="transmembrane region" description="Helical" evidence="7">
    <location>
        <begin position="156"/>
        <end position="177"/>
    </location>
</feature>
<protein>
    <recommendedName>
        <fullName evidence="10">Major facilitator superfamily (MFS) profile domain-containing protein</fullName>
    </recommendedName>
</protein>
<dbReference type="InterPro" id="IPR036259">
    <property type="entry name" value="MFS_trans_sf"/>
</dbReference>
<sequence length="280" mass="30782">MSEIGSGSWRWIFYLNLPISALALILLIVFLRLRRRPSGSVREQLTRVDWGGAAILIPSVAAIVLALGWGGSRYDWASWHVALPLGSGLAGLVAFVLYQASPWLREPTMPLRLFTRRASALCLAISFLHSLLLFSACYFLPVYFQAVREASPRRSAVMLFPIAATSAPAGVVAGIFITRTGRAAVGVSDPEVRRLLVDGGAYEHATRAFMLSLESRPGVKAEVVRLYVDGLRIVWRVSIAFAVLAVVLAGFVPSLVLREEVKTEYGLEERRKRVSSDRSL</sequence>
<evidence type="ECO:0000256" key="4">
    <source>
        <dbReference type="ARBA" id="ARBA00022989"/>
    </source>
</evidence>
<dbReference type="OrthoDB" id="10021397at2759"/>
<comment type="subcellular location">
    <subcellularLocation>
        <location evidence="1">Membrane</location>
        <topology evidence="1">Multi-pass membrane protein</topology>
    </subcellularLocation>
</comment>
<feature type="transmembrane region" description="Helical" evidence="7">
    <location>
        <begin position="52"/>
        <end position="71"/>
    </location>
</feature>
<proteinExistence type="predicted"/>
<keyword evidence="4 7" id="KW-1133">Transmembrane helix</keyword>
<dbReference type="SUPFAM" id="SSF103473">
    <property type="entry name" value="MFS general substrate transporter"/>
    <property type="match status" value="1"/>
</dbReference>
<dbReference type="PANTHER" id="PTHR23501">
    <property type="entry name" value="MAJOR FACILITATOR SUPERFAMILY"/>
    <property type="match status" value="1"/>
</dbReference>
<name>A0A2C5YY53_9HYPO</name>
<dbReference type="STRING" id="2004952.A0A2C5YY53"/>
<keyword evidence="9" id="KW-1185">Reference proteome</keyword>
<keyword evidence="5 7" id="KW-0472">Membrane</keyword>
<keyword evidence="6" id="KW-0325">Glycoprotein</keyword>
<evidence type="ECO:0000256" key="5">
    <source>
        <dbReference type="ARBA" id="ARBA00023136"/>
    </source>
</evidence>
<evidence type="ECO:0000313" key="9">
    <source>
        <dbReference type="Proteomes" id="UP000226431"/>
    </source>
</evidence>
<feature type="transmembrane region" description="Helical" evidence="7">
    <location>
        <begin position="233"/>
        <end position="257"/>
    </location>
</feature>
<accession>A0A2C5YY53</accession>
<evidence type="ECO:0000313" key="8">
    <source>
        <dbReference type="EMBL" id="PHH72686.1"/>
    </source>
</evidence>
<feature type="transmembrane region" description="Helical" evidence="7">
    <location>
        <begin position="77"/>
        <end position="98"/>
    </location>
</feature>
<evidence type="ECO:0000256" key="7">
    <source>
        <dbReference type="SAM" id="Phobius"/>
    </source>
</evidence>
<dbReference type="GO" id="GO:0005886">
    <property type="term" value="C:plasma membrane"/>
    <property type="evidence" value="ECO:0007669"/>
    <property type="project" value="TreeGrafter"/>
</dbReference>
<evidence type="ECO:0000256" key="2">
    <source>
        <dbReference type="ARBA" id="ARBA00022448"/>
    </source>
</evidence>
<reference evidence="8 9" key="1">
    <citation type="submission" date="2017-06" db="EMBL/GenBank/DDBJ databases">
        <title>Ant-infecting Ophiocordyceps genomes reveal a high diversity of potential behavioral manipulation genes and a possible major role for enterotoxins.</title>
        <authorList>
            <person name="De Bekker C."/>
            <person name="Evans H.C."/>
            <person name="Brachmann A."/>
            <person name="Hughes D.P."/>
        </authorList>
    </citation>
    <scope>NUCLEOTIDE SEQUENCE [LARGE SCALE GENOMIC DNA]</scope>
    <source>
        <strain evidence="8 9">Map16</strain>
    </source>
</reference>
<evidence type="ECO:0000256" key="3">
    <source>
        <dbReference type="ARBA" id="ARBA00022692"/>
    </source>
</evidence>